<evidence type="ECO:0000313" key="1">
    <source>
        <dbReference type="EMBL" id="RWR09547.1"/>
    </source>
</evidence>
<dbReference type="SUPFAM" id="SSF55298">
    <property type="entry name" value="YjgF-like"/>
    <property type="match status" value="1"/>
</dbReference>
<keyword evidence="4" id="KW-1185">Reference proteome</keyword>
<proteinExistence type="predicted"/>
<evidence type="ECO:0000313" key="4">
    <source>
        <dbReference type="Proteomes" id="UP000285710"/>
    </source>
</evidence>
<accession>A0A443IS42</accession>
<dbReference type="EMBL" id="SAUZ01000012">
    <property type="protein sequence ID" value="RWR20468.1"/>
    <property type="molecule type" value="Genomic_DNA"/>
</dbReference>
<dbReference type="Gene3D" id="3.30.1330.40">
    <property type="entry name" value="RutC-like"/>
    <property type="match status" value="1"/>
</dbReference>
<dbReference type="EMBL" id="SAUW01000014">
    <property type="protein sequence ID" value="RWR09547.1"/>
    <property type="molecule type" value="Genomic_DNA"/>
</dbReference>
<dbReference type="Proteomes" id="UP000284476">
    <property type="component" value="Unassembled WGS sequence"/>
</dbReference>
<organism evidence="2 3">
    <name type="scientific">Paenirhodobacter populi</name>
    <dbReference type="NCBI Taxonomy" id="2306993"/>
    <lineage>
        <taxon>Bacteria</taxon>
        <taxon>Pseudomonadati</taxon>
        <taxon>Pseudomonadota</taxon>
        <taxon>Alphaproteobacteria</taxon>
        <taxon>Rhodobacterales</taxon>
        <taxon>Rhodobacter group</taxon>
        <taxon>Paenirhodobacter</taxon>
    </lineage>
</organism>
<dbReference type="PANTHER" id="PTHR43857:SF1">
    <property type="entry name" value="YJGH FAMILY PROTEIN"/>
    <property type="match status" value="1"/>
</dbReference>
<dbReference type="AlphaFoldDB" id="A0A443JIT8"/>
<comment type="caution">
    <text evidence="2">The sequence shown here is derived from an EMBL/GenBank/DDBJ whole genome shotgun (WGS) entry which is preliminary data.</text>
</comment>
<accession>A0A443JIT8</accession>
<reference evidence="3 4" key="2">
    <citation type="submission" date="2019-01" db="EMBL/GenBank/DDBJ databases">
        <authorList>
            <person name="Li Y."/>
        </authorList>
    </citation>
    <scope>NUCLEOTIDE SEQUENCE [LARGE SCALE GENOMIC DNA]</scope>
    <source>
        <strain evidence="1 4">2D-5</strain>
        <strain evidence="2 3">SK2B-1</strain>
    </source>
</reference>
<dbReference type="RefSeq" id="WP_128181684.1">
    <property type="nucleotide sequence ID" value="NZ_JBHRSO010000019.1"/>
</dbReference>
<name>A0A443JIT8_9RHOB</name>
<gene>
    <name evidence="2" type="ORF">D2T30_11300</name>
    <name evidence="1" type="ORF">D2T33_13930</name>
</gene>
<dbReference type="CDD" id="cd00448">
    <property type="entry name" value="YjgF_YER057c_UK114_family"/>
    <property type="match status" value="1"/>
</dbReference>
<reference evidence="3 4" key="1">
    <citation type="submission" date="2019-01" db="EMBL/GenBank/DDBJ databases">
        <title>Sinorhodobacter populi sp. nov. isolated from the symptomatic bark tissue of Populus euramericana canker.</title>
        <authorList>
            <person name="Xu G."/>
        </authorList>
    </citation>
    <scope>NUCLEOTIDE SEQUENCE [LARGE SCALE GENOMIC DNA]</scope>
    <source>
        <strain evidence="1 4">2D-5</strain>
        <strain evidence="2 3">SK2B-1</strain>
    </source>
</reference>
<sequence length="134" mass="14319">MTDHPQGPFNPAGLKQQSYYNHAILRPGQPVFLTGQVAWDEAGEVVGIGDIDAQARKIWENIGHALKGLGVGPEAVVKLTTFAVSRDAIPALHRAREAFFAGYDLPASTFVMVAGLAEPELLAEIEATVMLPQG</sequence>
<protein>
    <submittedName>
        <fullName evidence="2">RidA family protein</fullName>
    </submittedName>
</protein>
<dbReference type="PANTHER" id="PTHR43857">
    <property type="entry name" value="BLR7761 PROTEIN"/>
    <property type="match status" value="1"/>
</dbReference>
<dbReference type="InterPro" id="IPR035959">
    <property type="entry name" value="RutC-like_sf"/>
</dbReference>
<dbReference type="Pfam" id="PF01042">
    <property type="entry name" value="Ribonuc_L-PSP"/>
    <property type="match status" value="1"/>
</dbReference>
<dbReference type="Proteomes" id="UP000285710">
    <property type="component" value="Unassembled WGS sequence"/>
</dbReference>
<evidence type="ECO:0000313" key="2">
    <source>
        <dbReference type="EMBL" id="RWR20468.1"/>
    </source>
</evidence>
<evidence type="ECO:0000313" key="3">
    <source>
        <dbReference type="Proteomes" id="UP000284476"/>
    </source>
</evidence>
<dbReference type="InterPro" id="IPR006175">
    <property type="entry name" value="YjgF/YER057c/UK114"/>
</dbReference>